<protein>
    <submittedName>
        <fullName evidence="1">Uncharacterized protein</fullName>
    </submittedName>
</protein>
<dbReference type="EMBL" id="JAZHXI010000005">
    <property type="protein sequence ID" value="KAL2071731.1"/>
    <property type="molecule type" value="Genomic_DNA"/>
</dbReference>
<gene>
    <name evidence="1" type="ORF">VTL71DRAFT_12966</name>
</gene>
<organism evidence="1 2">
    <name type="scientific">Oculimacula yallundae</name>
    <dbReference type="NCBI Taxonomy" id="86028"/>
    <lineage>
        <taxon>Eukaryota</taxon>
        <taxon>Fungi</taxon>
        <taxon>Dikarya</taxon>
        <taxon>Ascomycota</taxon>
        <taxon>Pezizomycotina</taxon>
        <taxon>Leotiomycetes</taxon>
        <taxon>Helotiales</taxon>
        <taxon>Ploettnerulaceae</taxon>
        <taxon>Oculimacula</taxon>
    </lineage>
</organism>
<dbReference type="Proteomes" id="UP001595075">
    <property type="component" value="Unassembled WGS sequence"/>
</dbReference>
<sequence>MSDCMKCYGNNGEVHIKCDSCDGAGFSVDEDGKREYCDDCGGQGTHRDTCPECDGSGKIGKCAPEFAKMRTVCKNAHFTIAASRVSSGSDGLFTSEIPILHIPCLLLQYGFHSGGGNQFHIRVSRDSDPTDLEFPKNEITDPLVDRAWALQEERLSHVTLRSIH</sequence>
<proteinExistence type="predicted"/>
<evidence type="ECO:0000313" key="1">
    <source>
        <dbReference type="EMBL" id="KAL2071731.1"/>
    </source>
</evidence>
<accession>A0ABR4CR99</accession>
<name>A0ABR4CR99_9HELO</name>
<comment type="caution">
    <text evidence="1">The sequence shown here is derived from an EMBL/GenBank/DDBJ whole genome shotgun (WGS) entry which is preliminary data.</text>
</comment>
<keyword evidence="2" id="KW-1185">Reference proteome</keyword>
<reference evidence="1 2" key="1">
    <citation type="journal article" date="2024" name="Commun. Biol.">
        <title>Comparative genomic analysis of thermophilic fungi reveals convergent evolutionary adaptations and gene losses.</title>
        <authorList>
            <person name="Steindorff A.S."/>
            <person name="Aguilar-Pontes M.V."/>
            <person name="Robinson A.J."/>
            <person name="Andreopoulos B."/>
            <person name="LaButti K."/>
            <person name="Kuo A."/>
            <person name="Mondo S."/>
            <person name="Riley R."/>
            <person name="Otillar R."/>
            <person name="Haridas S."/>
            <person name="Lipzen A."/>
            <person name="Grimwood J."/>
            <person name="Schmutz J."/>
            <person name="Clum A."/>
            <person name="Reid I.D."/>
            <person name="Moisan M.C."/>
            <person name="Butler G."/>
            <person name="Nguyen T.T.M."/>
            <person name="Dewar K."/>
            <person name="Conant G."/>
            <person name="Drula E."/>
            <person name="Henrissat B."/>
            <person name="Hansel C."/>
            <person name="Singer S."/>
            <person name="Hutchinson M.I."/>
            <person name="de Vries R.P."/>
            <person name="Natvig D.O."/>
            <person name="Powell A.J."/>
            <person name="Tsang A."/>
            <person name="Grigoriev I.V."/>
        </authorList>
    </citation>
    <scope>NUCLEOTIDE SEQUENCE [LARGE SCALE GENOMIC DNA]</scope>
    <source>
        <strain evidence="1 2">CBS 494.80</strain>
    </source>
</reference>
<evidence type="ECO:0000313" key="2">
    <source>
        <dbReference type="Proteomes" id="UP001595075"/>
    </source>
</evidence>